<evidence type="ECO:0000313" key="8">
    <source>
        <dbReference type="Proteomes" id="UP000178570"/>
    </source>
</evidence>
<dbReference type="Pfam" id="PF07992">
    <property type="entry name" value="Pyr_redox_2"/>
    <property type="match status" value="1"/>
</dbReference>
<keyword evidence="3" id="KW-0560">Oxidoreductase</keyword>
<name>A0A1G1XK16_9BACT</name>
<dbReference type="Proteomes" id="UP000178570">
    <property type="component" value="Unassembled WGS sequence"/>
</dbReference>
<dbReference type="InterPro" id="IPR050097">
    <property type="entry name" value="Ferredoxin-NADP_redctase_2"/>
</dbReference>
<sequence length="305" mass="32924">MFDVIIIGASAAGCSAAIYLARRNINFKLVSFDFGGEMVLSGEVSNYPGLGQTNGIELAQKFSEHLELYKIKPELGYKVASLEKVGDIFSVKFNGSEYRAKAVILATGSHPRELGILGEKELRGKGLSYCTVCDGPIFKDKDIVIIGGGDSASEAGIMMNEIAKKAYVLTKNSVMKGDTSLIKKLQRCKNVEIITEAQTTKIDGEKFVSGVGYKDLKTGQEKFLSAEGVFVHIGMIPNTDFLKIPELKTNELREIIIDKSCQTNVSGFFAAGDLTDVQHKQIGIAVGQGICAALSCVDYLNKLSA</sequence>
<evidence type="ECO:0000256" key="1">
    <source>
        <dbReference type="ARBA" id="ARBA00022630"/>
    </source>
</evidence>
<evidence type="ECO:0000256" key="4">
    <source>
        <dbReference type="ARBA" id="ARBA00023157"/>
    </source>
</evidence>
<dbReference type="InterPro" id="IPR023753">
    <property type="entry name" value="FAD/NAD-binding_dom"/>
</dbReference>
<proteinExistence type="predicted"/>
<reference evidence="7 8" key="1">
    <citation type="journal article" date="2016" name="Nat. Commun.">
        <title>Thousands of microbial genomes shed light on interconnected biogeochemical processes in an aquifer system.</title>
        <authorList>
            <person name="Anantharaman K."/>
            <person name="Brown C.T."/>
            <person name="Hug L.A."/>
            <person name="Sharon I."/>
            <person name="Castelle C.J."/>
            <person name="Probst A.J."/>
            <person name="Thomas B.C."/>
            <person name="Singh A."/>
            <person name="Wilkins M.J."/>
            <person name="Karaoz U."/>
            <person name="Brodie E.L."/>
            <person name="Williams K.H."/>
            <person name="Hubbard S.S."/>
            <person name="Banfield J.F."/>
        </authorList>
    </citation>
    <scope>NUCLEOTIDE SEQUENCE [LARGE SCALE GENOMIC DNA]</scope>
</reference>
<dbReference type="SUPFAM" id="SSF51905">
    <property type="entry name" value="FAD/NAD(P)-binding domain"/>
    <property type="match status" value="1"/>
</dbReference>
<keyword evidence="1" id="KW-0285">Flavoprotein</keyword>
<evidence type="ECO:0000313" key="7">
    <source>
        <dbReference type="EMBL" id="OGY40485.1"/>
    </source>
</evidence>
<dbReference type="Gene3D" id="3.50.50.60">
    <property type="entry name" value="FAD/NAD(P)-binding domain"/>
    <property type="match status" value="2"/>
</dbReference>
<dbReference type="PROSITE" id="PS00573">
    <property type="entry name" value="PYRIDINE_REDOX_2"/>
    <property type="match status" value="1"/>
</dbReference>
<dbReference type="InterPro" id="IPR008255">
    <property type="entry name" value="Pyr_nucl-diS_OxRdtase_2_AS"/>
</dbReference>
<dbReference type="PRINTS" id="PR00469">
    <property type="entry name" value="PNDRDTASEII"/>
</dbReference>
<feature type="domain" description="FAD/NAD(P)-binding" evidence="6">
    <location>
        <begin position="2"/>
        <end position="289"/>
    </location>
</feature>
<protein>
    <recommendedName>
        <fullName evidence="6">FAD/NAD(P)-binding domain-containing protein</fullName>
    </recommendedName>
</protein>
<dbReference type="InterPro" id="IPR036188">
    <property type="entry name" value="FAD/NAD-bd_sf"/>
</dbReference>
<keyword evidence="5" id="KW-0676">Redox-active center</keyword>
<keyword evidence="2" id="KW-0274">FAD</keyword>
<evidence type="ECO:0000256" key="2">
    <source>
        <dbReference type="ARBA" id="ARBA00022827"/>
    </source>
</evidence>
<dbReference type="STRING" id="1797529.A2570_01920"/>
<keyword evidence="4" id="KW-1015">Disulfide bond</keyword>
<evidence type="ECO:0000259" key="6">
    <source>
        <dbReference type="Pfam" id="PF07992"/>
    </source>
</evidence>
<evidence type="ECO:0000256" key="5">
    <source>
        <dbReference type="ARBA" id="ARBA00023284"/>
    </source>
</evidence>
<organism evidence="7 8">
    <name type="scientific">Candidatus Brennerbacteria bacterium RIFOXYD1_FULL_41_16</name>
    <dbReference type="NCBI Taxonomy" id="1797529"/>
    <lineage>
        <taxon>Bacteria</taxon>
        <taxon>Candidatus Brenneribacteriota</taxon>
    </lineage>
</organism>
<dbReference type="GO" id="GO:0016668">
    <property type="term" value="F:oxidoreductase activity, acting on a sulfur group of donors, NAD(P) as acceptor"/>
    <property type="evidence" value="ECO:0007669"/>
    <property type="project" value="UniProtKB-ARBA"/>
</dbReference>
<dbReference type="AlphaFoldDB" id="A0A1G1XK16"/>
<dbReference type="PRINTS" id="PR00368">
    <property type="entry name" value="FADPNR"/>
</dbReference>
<comment type="caution">
    <text evidence="7">The sequence shown here is derived from an EMBL/GenBank/DDBJ whole genome shotgun (WGS) entry which is preliminary data.</text>
</comment>
<gene>
    <name evidence="7" type="ORF">A2570_01920</name>
</gene>
<accession>A0A1G1XK16</accession>
<evidence type="ECO:0000256" key="3">
    <source>
        <dbReference type="ARBA" id="ARBA00023002"/>
    </source>
</evidence>
<dbReference type="EMBL" id="MHHY01000007">
    <property type="protein sequence ID" value="OGY40485.1"/>
    <property type="molecule type" value="Genomic_DNA"/>
</dbReference>
<dbReference type="PANTHER" id="PTHR48105">
    <property type="entry name" value="THIOREDOXIN REDUCTASE 1-RELATED-RELATED"/>
    <property type="match status" value="1"/>
</dbReference>